<reference evidence="2 3" key="1">
    <citation type="submission" date="2022-06" db="EMBL/GenBank/DDBJ databases">
        <authorList>
            <person name="Xuan X."/>
        </authorList>
    </citation>
    <scope>NUCLEOTIDE SEQUENCE [LARGE SCALE GENOMIC DNA]</scope>
    <source>
        <strain evidence="2 3">2V75</strain>
    </source>
</reference>
<comment type="caution">
    <text evidence="2">The sequence shown here is derived from an EMBL/GenBank/DDBJ whole genome shotgun (WGS) entry which is preliminary data.</text>
</comment>
<sequence length="45" mass="5072">MPRAILKELLWITGVTAMILRLPVFFAFGEKPLPLVGSGGRLYWL</sequence>
<keyword evidence="3" id="KW-1185">Reference proteome</keyword>
<protein>
    <submittedName>
        <fullName evidence="2">Uncharacterized protein</fullName>
    </submittedName>
</protein>
<name>A0ABT1B065_9FLAO</name>
<keyword evidence="1" id="KW-0812">Transmembrane</keyword>
<evidence type="ECO:0000256" key="1">
    <source>
        <dbReference type="SAM" id="Phobius"/>
    </source>
</evidence>
<keyword evidence="1" id="KW-1133">Transmembrane helix</keyword>
<dbReference type="RefSeq" id="WP_252742057.1">
    <property type="nucleotide sequence ID" value="NZ_JAMXIB010000011.1"/>
</dbReference>
<organism evidence="2 3">
    <name type="scientific">Robiginitalea marina</name>
    <dbReference type="NCBI Taxonomy" id="2954105"/>
    <lineage>
        <taxon>Bacteria</taxon>
        <taxon>Pseudomonadati</taxon>
        <taxon>Bacteroidota</taxon>
        <taxon>Flavobacteriia</taxon>
        <taxon>Flavobacteriales</taxon>
        <taxon>Flavobacteriaceae</taxon>
        <taxon>Robiginitalea</taxon>
    </lineage>
</organism>
<proteinExistence type="predicted"/>
<accession>A0ABT1B065</accession>
<evidence type="ECO:0000313" key="3">
    <source>
        <dbReference type="Proteomes" id="UP001206312"/>
    </source>
</evidence>
<gene>
    <name evidence="2" type="ORF">NG653_12540</name>
</gene>
<evidence type="ECO:0000313" key="2">
    <source>
        <dbReference type="EMBL" id="MCO5725688.1"/>
    </source>
</evidence>
<dbReference type="EMBL" id="JAMXIB010000011">
    <property type="protein sequence ID" value="MCO5725688.1"/>
    <property type="molecule type" value="Genomic_DNA"/>
</dbReference>
<keyword evidence="1" id="KW-0472">Membrane</keyword>
<dbReference type="Proteomes" id="UP001206312">
    <property type="component" value="Unassembled WGS sequence"/>
</dbReference>
<feature type="transmembrane region" description="Helical" evidence="1">
    <location>
        <begin position="9"/>
        <end position="28"/>
    </location>
</feature>